<reference evidence="6" key="1">
    <citation type="journal article" date="2023" name="Commun. Biol.">
        <title>Genome analysis of Parmales, the sister group of diatoms, reveals the evolutionary specialization of diatoms from phago-mixotrophs to photoautotrophs.</title>
        <authorList>
            <person name="Ban H."/>
            <person name="Sato S."/>
            <person name="Yoshikawa S."/>
            <person name="Yamada K."/>
            <person name="Nakamura Y."/>
            <person name="Ichinomiya M."/>
            <person name="Sato N."/>
            <person name="Blanc-Mathieu R."/>
            <person name="Endo H."/>
            <person name="Kuwata A."/>
            <person name="Ogata H."/>
        </authorList>
    </citation>
    <scope>NUCLEOTIDE SEQUENCE [LARGE SCALE GENOMIC DNA]</scope>
    <source>
        <strain evidence="6">NIES 3701</strain>
    </source>
</reference>
<feature type="transmembrane region" description="Helical" evidence="3">
    <location>
        <begin position="35"/>
        <end position="53"/>
    </location>
</feature>
<dbReference type="AlphaFoldDB" id="A0A9W7E275"/>
<dbReference type="OrthoDB" id="2121828at2759"/>
<dbReference type="EMBL" id="BRXY01000082">
    <property type="protein sequence ID" value="GMH63138.1"/>
    <property type="molecule type" value="Genomic_DNA"/>
</dbReference>
<dbReference type="InterPro" id="IPR011706">
    <property type="entry name" value="Cu-oxidase_C"/>
</dbReference>
<keyword evidence="3" id="KW-1133">Transmembrane helix</keyword>
<feature type="region of interest" description="Disordered" evidence="2">
    <location>
        <begin position="288"/>
        <end position="307"/>
    </location>
</feature>
<dbReference type="GO" id="GO:0005507">
    <property type="term" value="F:copper ion binding"/>
    <property type="evidence" value="ECO:0007669"/>
    <property type="project" value="InterPro"/>
</dbReference>
<dbReference type="Proteomes" id="UP001165085">
    <property type="component" value="Unassembled WGS sequence"/>
</dbReference>
<dbReference type="SUPFAM" id="SSF49503">
    <property type="entry name" value="Cupredoxins"/>
    <property type="match status" value="1"/>
</dbReference>
<evidence type="ECO:0000256" key="1">
    <source>
        <dbReference type="ARBA" id="ARBA00022723"/>
    </source>
</evidence>
<dbReference type="InterPro" id="IPR002355">
    <property type="entry name" value="Cu_oxidase_Cu_BS"/>
</dbReference>
<evidence type="ECO:0000259" key="4">
    <source>
        <dbReference type="Pfam" id="PF07731"/>
    </source>
</evidence>
<evidence type="ECO:0000256" key="3">
    <source>
        <dbReference type="SAM" id="Phobius"/>
    </source>
</evidence>
<organism evidence="5 6">
    <name type="scientific">Triparma strigata</name>
    <dbReference type="NCBI Taxonomy" id="1606541"/>
    <lineage>
        <taxon>Eukaryota</taxon>
        <taxon>Sar</taxon>
        <taxon>Stramenopiles</taxon>
        <taxon>Ochrophyta</taxon>
        <taxon>Bolidophyceae</taxon>
        <taxon>Parmales</taxon>
        <taxon>Triparmaceae</taxon>
        <taxon>Triparma</taxon>
    </lineage>
</organism>
<evidence type="ECO:0000256" key="2">
    <source>
        <dbReference type="SAM" id="MobiDB-lite"/>
    </source>
</evidence>
<protein>
    <recommendedName>
        <fullName evidence="4">Plastocyanin-like domain-containing protein</fullName>
    </recommendedName>
</protein>
<dbReference type="Gene3D" id="2.60.40.420">
    <property type="entry name" value="Cupredoxins - blue copper proteins"/>
    <property type="match status" value="3"/>
</dbReference>
<gene>
    <name evidence="5" type="ORF">TrST_g12384</name>
</gene>
<feature type="domain" description="Plastocyanin-like" evidence="4">
    <location>
        <begin position="476"/>
        <end position="581"/>
    </location>
</feature>
<dbReference type="GO" id="GO:0016491">
    <property type="term" value="F:oxidoreductase activity"/>
    <property type="evidence" value="ECO:0007669"/>
    <property type="project" value="InterPro"/>
</dbReference>
<feature type="region of interest" description="Disordered" evidence="2">
    <location>
        <begin position="161"/>
        <end position="195"/>
    </location>
</feature>
<sequence>MKNASYNSSYGSVQGPVLPAPPLNTAPTFRHRRSLILASSLLLSFFIITFLNISPREASTSPSELLHLTSSDETSSSSTFPTIEVKMVKERNITLGDTTLKLENYYKVEAPKFILASPKDTLSISVVNDLKVTQPDSDSDEHLSMNDLPPRGTLQSSTISYHLHGFHGPSSPGDGSTTDDFMHSVPPSSAQTTNYPLEDTVNHMYYHLHHHTTSASVTLETVENGGSTSVILEDPLTILQQVVHLTAVNFFDGQLRSVKGARGLTSSLDAGVTGDTSKFKKTTFLVNGELNPTLPPPPPSSSSSSSSSALRLRICNAGVGDTILLNFTSPRVEIGRDGVFSSPRAKSPDVITVLPPGSRLDVIVYGGGKVYSSCKLDELNYIGPKTDVHCWLGSGNNPGSTFPSIELFSIGGPPLSSVPSSPIPVPSHPLYSSSTSLLSLPPSSVHPLTLKYYTGPKIPSPPSHTPSTIYGINLHPYTPTVSVTTCNSKVSEWTIINNSTTNHPFHLHRVHFQIVNFSCYSAECLNNFDYEIGDWRDTITIPSPGEVKIRFMNDGWVGESLAHCHIFGHEDRGMAVKVLFKDEKECPF</sequence>
<dbReference type="PANTHER" id="PTHR11709:SF2">
    <property type="entry name" value="MULTICOPPER OXIDASE LPR1"/>
    <property type="match status" value="1"/>
</dbReference>
<feature type="compositionally biased region" description="Polar residues" evidence="2">
    <location>
        <begin position="186"/>
        <end position="195"/>
    </location>
</feature>
<keyword evidence="6" id="KW-1185">Reference proteome</keyword>
<dbReference type="PANTHER" id="PTHR11709">
    <property type="entry name" value="MULTI-COPPER OXIDASE"/>
    <property type="match status" value="1"/>
</dbReference>
<evidence type="ECO:0000313" key="5">
    <source>
        <dbReference type="EMBL" id="GMH63138.1"/>
    </source>
</evidence>
<name>A0A9W7E275_9STRA</name>
<accession>A0A9W7E275</accession>
<keyword evidence="3" id="KW-0812">Transmembrane</keyword>
<evidence type="ECO:0000313" key="6">
    <source>
        <dbReference type="Proteomes" id="UP001165085"/>
    </source>
</evidence>
<dbReference type="InterPro" id="IPR045087">
    <property type="entry name" value="Cu-oxidase_fam"/>
</dbReference>
<proteinExistence type="predicted"/>
<keyword evidence="1" id="KW-0479">Metal-binding</keyword>
<dbReference type="PROSITE" id="PS00080">
    <property type="entry name" value="MULTICOPPER_OXIDASE2"/>
    <property type="match status" value="1"/>
</dbReference>
<keyword evidence="3" id="KW-0472">Membrane</keyword>
<dbReference type="InterPro" id="IPR008972">
    <property type="entry name" value="Cupredoxin"/>
</dbReference>
<dbReference type="Pfam" id="PF07731">
    <property type="entry name" value="Cu-oxidase_2"/>
    <property type="match status" value="1"/>
</dbReference>
<comment type="caution">
    <text evidence="5">The sequence shown here is derived from an EMBL/GenBank/DDBJ whole genome shotgun (WGS) entry which is preliminary data.</text>
</comment>